<feature type="transmembrane region" description="Helical" evidence="5">
    <location>
        <begin position="160"/>
        <end position="182"/>
    </location>
</feature>
<feature type="transmembrane region" description="Helical" evidence="5">
    <location>
        <begin position="203"/>
        <end position="221"/>
    </location>
</feature>
<keyword evidence="7" id="KW-1185">Reference proteome</keyword>
<comment type="subcellular location">
    <subcellularLocation>
        <location evidence="1">Membrane</location>
        <topology evidence="1">Multi-pass membrane protein</topology>
    </subcellularLocation>
</comment>
<dbReference type="AlphaFoldDB" id="A0AA40ENL8"/>
<keyword evidence="2 5" id="KW-0812">Transmembrane</keyword>
<evidence type="ECO:0000256" key="1">
    <source>
        <dbReference type="ARBA" id="ARBA00004141"/>
    </source>
</evidence>
<evidence type="ECO:0000313" key="7">
    <source>
        <dbReference type="Proteomes" id="UP001172155"/>
    </source>
</evidence>
<organism evidence="6 7">
    <name type="scientific">Schizothecium vesticola</name>
    <dbReference type="NCBI Taxonomy" id="314040"/>
    <lineage>
        <taxon>Eukaryota</taxon>
        <taxon>Fungi</taxon>
        <taxon>Dikarya</taxon>
        <taxon>Ascomycota</taxon>
        <taxon>Pezizomycotina</taxon>
        <taxon>Sordariomycetes</taxon>
        <taxon>Sordariomycetidae</taxon>
        <taxon>Sordariales</taxon>
        <taxon>Schizotheciaceae</taxon>
        <taxon>Schizothecium</taxon>
    </lineage>
</organism>
<feature type="transmembrane region" description="Helical" evidence="5">
    <location>
        <begin position="123"/>
        <end position="148"/>
    </location>
</feature>
<evidence type="ECO:0000256" key="2">
    <source>
        <dbReference type="ARBA" id="ARBA00022692"/>
    </source>
</evidence>
<protein>
    <submittedName>
        <fullName evidence="6">RTA1 like protein-domain-containing protein</fullName>
    </submittedName>
</protein>
<dbReference type="Pfam" id="PF04479">
    <property type="entry name" value="RTA1"/>
    <property type="match status" value="1"/>
</dbReference>
<keyword evidence="3 5" id="KW-1133">Transmembrane helix</keyword>
<dbReference type="PANTHER" id="PTHR31465">
    <property type="entry name" value="PROTEIN RTA1-RELATED"/>
    <property type="match status" value="1"/>
</dbReference>
<feature type="transmembrane region" description="Helical" evidence="5">
    <location>
        <begin position="49"/>
        <end position="69"/>
    </location>
</feature>
<evidence type="ECO:0000256" key="3">
    <source>
        <dbReference type="ARBA" id="ARBA00022989"/>
    </source>
</evidence>
<comment type="caution">
    <text evidence="6">The sequence shown here is derived from an EMBL/GenBank/DDBJ whole genome shotgun (WGS) entry which is preliminary data.</text>
</comment>
<dbReference type="GO" id="GO:0016020">
    <property type="term" value="C:membrane"/>
    <property type="evidence" value="ECO:0007669"/>
    <property type="project" value="UniProtKB-SubCell"/>
</dbReference>
<evidence type="ECO:0000256" key="5">
    <source>
        <dbReference type="SAM" id="Phobius"/>
    </source>
</evidence>
<feature type="transmembrane region" description="Helical" evidence="5">
    <location>
        <begin position="241"/>
        <end position="259"/>
    </location>
</feature>
<dbReference type="PANTHER" id="PTHR31465:SF35">
    <property type="entry name" value="RTA1 DOMAIN PROTEIN-RELATED"/>
    <property type="match status" value="1"/>
</dbReference>
<accession>A0AA40ENL8</accession>
<evidence type="ECO:0000313" key="6">
    <source>
        <dbReference type="EMBL" id="KAK0742643.1"/>
    </source>
</evidence>
<dbReference type="EMBL" id="JAUKUD010000005">
    <property type="protein sequence ID" value="KAK0742643.1"/>
    <property type="molecule type" value="Genomic_DNA"/>
</dbReference>
<name>A0AA40ENL8_9PEZI</name>
<feature type="transmembrane region" description="Helical" evidence="5">
    <location>
        <begin position="81"/>
        <end position="103"/>
    </location>
</feature>
<proteinExistence type="predicted"/>
<feature type="transmembrane region" description="Helical" evidence="5">
    <location>
        <begin position="20"/>
        <end position="42"/>
    </location>
</feature>
<dbReference type="Proteomes" id="UP001172155">
    <property type="component" value="Unassembled WGS sequence"/>
</dbReference>
<dbReference type="InterPro" id="IPR007568">
    <property type="entry name" value="RTA1"/>
</dbReference>
<gene>
    <name evidence="6" type="ORF">B0T18DRAFT_413415</name>
</gene>
<keyword evidence="4 5" id="KW-0472">Membrane</keyword>
<reference evidence="6" key="1">
    <citation type="submission" date="2023-06" db="EMBL/GenBank/DDBJ databases">
        <title>Genome-scale phylogeny and comparative genomics of the fungal order Sordariales.</title>
        <authorList>
            <consortium name="Lawrence Berkeley National Laboratory"/>
            <person name="Hensen N."/>
            <person name="Bonometti L."/>
            <person name="Westerberg I."/>
            <person name="Brannstrom I.O."/>
            <person name="Guillou S."/>
            <person name="Cros-Aarteil S."/>
            <person name="Calhoun S."/>
            <person name="Haridas S."/>
            <person name="Kuo A."/>
            <person name="Mondo S."/>
            <person name="Pangilinan J."/>
            <person name="Riley R."/>
            <person name="LaButti K."/>
            <person name="Andreopoulos B."/>
            <person name="Lipzen A."/>
            <person name="Chen C."/>
            <person name="Yanf M."/>
            <person name="Daum C."/>
            <person name="Ng V."/>
            <person name="Clum A."/>
            <person name="Steindorff A."/>
            <person name="Ohm R."/>
            <person name="Martin F."/>
            <person name="Silar P."/>
            <person name="Natvig D."/>
            <person name="Lalanne C."/>
            <person name="Gautier V."/>
            <person name="Ament-velasquez S.L."/>
            <person name="Kruys A."/>
            <person name="Hutchinson M.I."/>
            <person name="Powell A.J."/>
            <person name="Barry K."/>
            <person name="Miller A.N."/>
            <person name="Grigoriev I.V."/>
            <person name="Debuchy R."/>
            <person name="Gladieux P."/>
            <person name="Thoren M.H."/>
            <person name="Johannesson H."/>
        </authorList>
    </citation>
    <scope>NUCLEOTIDE SEQUENCE</scope>
    <source>
        <strain evidence="6">SMH3187-1</strain>
    </source>
</reference>
<sequence>MADRENLHGDFKFYRYNPSTAGNVVFVVLFAVPAAAHAYMLVKRRTWYFLPFLTGCLFEAIGYIGRVISAQESPDWTLSPYIMQTLLILLGPALYAASIYMVLGRLIRLLDAHHHSLIRTTWLTKVFVTGDILSFLTQSGGGGVLATAKTLEARDRGEKMVLGGLAIQVIFFGFFIITTIIFDIRIRKKPTTRAFSTVVPWRQLIMVLYASSFFIMVRSIFRMIEYGMGNDSVLMRHEGYLFGFDGVLMFLVTVGFLWYHPGTILAGLRECENERRCDT</sequence>
<evidence type="ECO:0000256" key="4">
    <source>
        <dbReference type="ARBA" id="ARBA00023136"/>
    </source>
</evidence>